<organism evidence="1 2">
    <name type="scientific">Myotis myotis</name>
    <name type="common">Greater mouse-eared bat</name>
    <name type="synonym">Vespertilio myotis</name>
    <dbReference type="NCBI Taxonomy" id="51298"/>
    <lineage>
        <taxon>Eukaryota</taxon>
        <taxon>Metazoa</taxon>
        <taxon>Chordata</taxon>
        <taxon>Craniata</taxon>
        <taxon>Vertebrata</taxon>
        <taxon>Euteleostomi</taxon>
        <taxon>Mammalia</taxon>
        <taxon>Eutheria</taxon>
        <taxon>Laurasiatheria</taxon>
        <taxon>Chiroptera</taxon>
        <taxon>Yangochiroptera</taxon>
        <taxon>Vespertilionidae</taxon>
        <taxon>Myotis</taxon>
    </lineage>
</organism>
<sequence>MQSLSHFQLLLAPPSSAFPCHQSCFSSLPHRFLSYILVCHLPYLECFLKSVFRVLCSPPKRCLTLHFRHIHGHLLSTRPEVLQMTRDRQSLTSKIFELTNKSNTNKENMLLLIANVYCRLATCPGLF</sequence>
<proteinExistence type="predicted"/>
<dbReference type="Proteomes" id="UP000527355">
    <property type="component" value="Unassembled WGS sequence"/>
</dbReference>
<reference evidence="1 2" key="1">
    <citation type="journal article" date="2020" name="Nature">
        <title>Six reference-quality genomes reveal evolution of bat adaptations.</title>
        <authorList>
            <person name="Jebb D."/>
            <person name="Huang Z."/>
            <person name="Pippel M."/>
            <person name="Hughes G.M."/>
            <person name="Lavrichenko K."/>
            <person name="Devanna P."/>
            <person name="Winkler S."/>
            <person name="Jermiin L.S."/>
            <person name="Skirmuntt E.C."/>
            <person name="Katzourakis A."/>
            <person name="Burkitt-Gray L."/>
            <person name="Ray D.A."/>
            <person name="Sullivan K.A.M."/>
            <person name="Roscito J.G."/>
            <person name="Kirilenko B.M."/>
            <person name="Davalos L.M."/>
            <person name="Corthals A.P."/>
            <person name="Power M.L."/>
            <person name="Jones G."/>
            <person name="Ransome R.D."/>
            <person name="Dechmann D.K.N."/>
            <person name="Locatelli A.G."/>
            <person name="Puechmaille S.J."/>
            <person name="Fedrigo O."/>
            <person name="Jarvis E.D."/>
            <person name="Hiller M."/>
            <person name="Vernes S.C."/>
            <person name="Myers E.W."/>
            <person name="Teeling E.C."/>
        </authorList>
    </citation>
    <scope>NUCLEOTIDE SEQUENCE [LARGE SCALE GENOMIC DNA]</scope>
    <source>
        <strain evidence="1">MMyoMyo1</strain>
        <tissue evidence="1">Flight muscle</tissue>
    </source>
</reference>
<keyword evidence="2" id="KW-1185">Reference proteome</keyword>
<dbReference type="EMBL" id="JABWUV010000012">
    <property type="protein sequence ID" value="KAF6314831.1"/>
    <property type="molecule type" value="Genomic_DNA"/>
</dbReference>
<comment type="caution">
    <text evidence="1">The sequence shown here is derived from an EMBL/GenBank/DDBJ whole genome shotgun (WGS) entry which is preliminary data.</text>
</comment>
<protein>
    <submittedName>
        <fullName evidence="1">Uncharacterized protein</fullName>
    </submittedName>
</protein>
<name>A0A7J7UQ07_MYOMY</name>
<accession>A0A7J7UQ07</accession>
<evidence type="ECO:0000313" key="2">
    <source>
        <dbReference type="Proteomes" id="UP000527355"/>
    </source>
</evidence>
<gene>
    <name evidence="1" type="ORF">mMyoMyo1_008608</name>
</gene>
<evidence type="ECO:0000313" key="1">
    <source>
        <dbReference type="EMBL" id="KAF6314831.1"/>
    </source>
</evidence>
<dbReference type="AlphaFoldDB" id="A0A7J7UQ07"/>